<keyword evidence="5" id="KW-0175">Coiled coil</keyword>
<evidence type="ECO:0000256" key="1">
    <source>
        <dbReference type="ARBA" id="ARBA00004141"/>
    </source>
</evidence>
<dbReference type="AlphaFoldDB" id="A0A2J6RQZ1"/>
<evidence type="ECO:0000313" key="7">
    <source>
        <dbReference type="EMBL" id="PMD40938.1"/>
    </source>
</evidence>
<dbReference type="GO" id="GO:0016020">
    <property type="term" value="C:membrane"/>
    <property type="evidence" value="ECO:0007669"/>
    <property type="project" value="UniProtKB-SubCell"/>
</dbReference>
<feature type="coiled-coil region" evidence="5">
    <location>
        <begin position="149"/>
        <end position="176"/>
    </location>
</feature>
<keyword evidence="8" id="KW-1185">Reference proteome</keyword>
<proteinExistence type="predicted"/>
<dbReference type="Gene3D" id="1.20.58.340">
    <property type="entry name" value="Magnesium transport protein CorA, transmembrane region"/>
    <property type="match status" value="1"/>
</dbReference>
<dbReference type="SUPFAM" id="SSF144083">
    <property type="entry name" value="Magnesium transport protein CorA, transmembrane region"/>
    <property type="match status" value="1"/>
</dbReference>
<dbReference type="EMBL" id="KZ613945">
    <property type="protein sequence ID" value="PMD40938.1"/>
    <property type="molecule type" value="Genomic_DNA"/>
</dbReference>
<keyword evidence="3 6" id="KW-1133">Transmembrane helix</keyword>
<evidence type="ECO:0000256" key="2">
    <source>
        <dbReference type="ARBA" id="ARBA00022692"/>
    </source>
</evidence>
<organism evidence="7 8">
    <name type="scientific">Hyaloscypha variabilis (strain UAMH 11265 / GT02V1 / F)</name>
    <name type="common">Meliniomyces variabilis</name>
    <dbReference type="NCBI Taxonomy" id="1149755"/>
    <lineage>
        <taxon>Eukaryota</taxon>
        <taxon>Fungi</taxon>
        <taxon>Dikarya</taxon>
        <taxon>Ascomycota</taxon>
        <taxon>Pezizomycotina</taxon>
        <taxon>Leotiomycetes</taxon>
        <taxon>Helotiales</taxon>
        <taxon>Hyaloscyphaceae</taxon>
        <taxon>Hyaloscypha</taxon>
        <taxon>Hyaloscypha variabilis</taxon>
    </lineage>
</organism>
<dbReference type="OrthoDB" id="2830640at2759"/>
<reference evidence="7 8" key="1">
    <citation type="submission" date="2016-04" db="EMBL/GenBank/DDBJ databases">
        <title>A degradative enzymes factory behind the ericoid mycorrhizal symbiosis.</title>
        <authorList>
            <consortium name="DOE Joint Genome Institute"/>
            <person name="Martino E."/>
            <person name="Morin E."/>
            <person name="Grelet G."/>
            <person name="Kuo A."/>
            <person name="Kohler A."/>
            <person name="Daghino S."/>
            <person name="Barry K."/>
            <person name="Choi C."/>
            <person name="Cichocki N."/>
            <person name="Clum A."/>
            <person name="Copeland A."/>
            <person name="Hainaut M."/>
            <person name="Haridas S."/>
            <person name="Labutti K."/>
            <person name="Lindquist E."/>
            <person name="Lipzen A."/>
            <person name="Khouja H.-R."/>
            <person name="Murat C."/>
            <person name="Ohm R."/>
            <person name="Olson A."/>
            <person name="Spatafora J."/>
            <person name="Veneault-Fourrey C."/>
            <person name="Henrissat B."/>
            <person name="Grigoriev I."/>
            <person name="Martin F."/>
            <person name="Perotto S."/>
        </authorList>
    </citation>
    <scope>NUCLEOTIDE SEQUENCE [LARGE SCALE GENOMIC DNA]</scope>
    <source>
        <strain evidence="7 8">F</strain>
    </source>
</reference>
<name>A0A2J6RQZ1_HYAVF</name>
<feature type="transmembrane region" description="Helical" evidence="6">
    <location>
        <begin position="377"/>
        <end position="401"/>
    </location>
</feature>
<comment type="subcellular location">
    <subcellularLocation>
        <location evidence="1">Membrane</location>
        <topology evidence="1">Multi-pass membrane protein</topology>
    </subcellularLocation>
</comment>
<keyword evidence="4 6" id="KW-0472">Membrane</keyword>
<protein>
    <submittedName>
        <fullName evidence="7">Uncharacterized protein</fullName>
    </submittedName>
</protein>
<gene>
    <name evidence="7" type="ORF">L207DRAFT_459741</name>
</gene>
<keyword evidence="2 6" id="KW-0812">Transmembrane</keyword>
<sequence length="423" mass="47704">MSFASDSGQVQQPSSGLRLIIVDCDWIFKQKLIGFSITEETFCTLNKQLEMHDKFVKLVTTSHTRGFATVAWQANVHFTKGFLLKIPFFMPNFFQIEVCFDLETNITYALMVIRRRSQHAEIMMSRLRENEAMLYHPLGSPLQLAELNVEGSQIHLNDAHAQLDELEEAMGQHNHTGRPIGNPLELDFVSTTRSLNAIGHQVAFDMVRLRELLLALEKMSMCILESLKFDPTVGGKEQAGDTQSGDWLQKFEGSPMIASRLEFVKDSCTVLLLEAEYEEKRVRALIQVVYQFMAQKDAKVNIGLAENSATIAKASLDDSAAMRTLAAESKKDSAAMKTISILGMFFLPGTFVAALFAMPVFNWEGQEAPSINNGFKYYWAVAIPLTICVLAIWTLSMVLPWQRWFSKLLGRSKDNAELELQRI</sequence>
<evidence type="ECO:0000313" key="8">
    <source>
        <dbReference type="Proteomes" id="UP000235786"/>
    </source>
</evidence>
<accession>A0A2J6RQZ1</accession>
<dbReference type="Proteomes" id="UP000235786">
    <property type="component" value="Unassembled WGS sequence"/>
</dbReference>
<evidence type="ECO:0000256" key="3">
    <source>
        <dbReference type="ARBA" id="ARBA00022989"/>
    </source>
</evidence>
<evidence type="ECO:0000256" key="5">
    <source>
        <dbReference type="SAM" id="Coils"/>
    </source>
</evidence>
<dbReference type="STRING" id="1149755.A0A2J6RQZ1"/>
<evidence type="ECO:0000256" key="6">
    <source>
        <dbReference type="SAM" id="Phobius"/>
    </source>
</evidence>
<evidence type="ECO:0000256" key="4">
    <source>
        <dbReference type="ARBA" id="ARBA00023136"/>
    </source>
</evidence>
<dbReference type="InterPro" id="IPR045863">
    <property type="entry name" value="CorA_TM1_TM2"/>
</dbReference>
<feature type="transmembrane region" description="Helical" evidence="6">
    <location>
        <begin position="339"/>
        <end position="357"/>
    </location>
</feature>